<feature type="compositionally biased region" description="Polar residues" evidence="1">
    <location>
        <begin position="1205"/>
        <end position="1214"/>
    </location>
</feature>
<feature type="domain" description="MHD1" evidence="3">
    <location>
        <begin position="766"/>
        <end position="883"/>
    </location>
</feature>
<dbReference type="PROSITE" id="PS51258">
    <property type="entry name" value="MHD1"/>
    <property type="match status" value="1"/>
</dbReference>
<feature type="region of interest" description="Disordered" evidence="1">
    <location>
        <begin position="366"/>
        <end position="427"/>
    </location>
</feature>
<dbReference type="SMART" id="SM00239">
    <property type="entry name" value="C2"/>
    <property type="match status" value="1"/>
</dbReference>
<dbReference type="Proteomes" id="UP000765509">
    <property type="component" value="Unassembled WGS sequence"/>
</dbReference>
<feature type="region of interest" description="Disordered" evidence="1">
    <location>
        <begin position="1201"/>
        <end position="1222"/>
    </location>
</feature>
<protein>
    <recommendedName>
        <fullName evidence="7">C2 domain-containing protein</fullName>
    </recommendedName>
</protein>
<reference evidence="5" key="1">
    <citation type="submission" date="2021-03" db="EMBL/GenBank/DDBJ databases">
        <title>Draft genome sequence of rust myrtle Austropuccinia psidii MF-1, a brazilian biotype.</title>
        <authorList>
            <person name="Quecine M.C."/>
            <person name="Pachon D.M.R."/>
            <person name="Bonatelli M.L."/>
            <person name="Correr F.H."/>
            <person name="Franceschini L.M."/>
            <person name="Leite T.F."/>
            <person name="Margarido G.R.A."/>
            <person name="Almeida C.A."/>
            <person name="Ferrarezi J.A."/>
            <person name="Labate C.A."/>
        </authorList>
    </citation>
    <scope>NUCLEOTIDE SEQUENCE</scope>
    <source>
        <strain evidence="5">MF-1</strain>
    </source>
</reference>
<feature type="compositionally biased region" description="Basic residues" evidence="1">
    <location>
        <begin position="1425"/>
        <end position="1439"/>
    </location>
</feature>
<comment type="caution">
    <text evidence="5">The sequence shown here is derived from an EMBL/GenBank/DDBJ whole genome shotgun (WGS) entry which is preliminary data.</text>
</comment>
<dbReference type="Gene3D" id="1.20.58.1100">
    <property type="match status" value="1"/>
</dbReference>
<proteinExistence type="predicted"/>
<evidence type="ECO:0000313" key="6">
    <source>
        <dbReference type="Proteomes" id="UP000765509"/>
    </source>
</evidence>
<dbReference type="Pfam" id="PF06292">
    <property type="entry name" value="MUN"/>
    <property type="match status" value="1"/>
</dbReference>
<evidence type="ECO:0000259" key="3">
    <source>
        <dbReference type="PROSITE" id="PS51258"/>
    </source>
</evidence>
<dbReference type="InterPro" id="IPR035892">
    <property type="entry name" value="C2_domain_sf"/>
</dbReference>
<feature type="region of interest" description="Disordered" evidence="1">
    <location>
        <begin position="47"/>
        <end position="78"/>
    </location>
</feature>
<dbReference type="Gene3D" id="2.60.40.150">
    <property type="entry name" value="C2 domain"/>
    <property type="match status" value="1"/>
</dbReference>
<dbReference type="PROSITE" id="PS50004">
    <property type="entry name" value="C2"/>
    <property type="match status" value="1"/>
</dbReference>
<evidence type="ECO:0000256" key="1">
    <source>
        <dbReference type="SAM" id="MobiDB-lite"/>
    </source>
</evidence>
<dbReference type="PANTHER" id="PTHR47263">
    <property type="entry name" value="ADENYLATE CYCLASE ACTIVATION PROTEIN GIT1"/>
    <property type="match status" value="1"/>
</dbReference>
<feature type="region of interest" description="Disordered" evidence="1">
    <location>
        <begin position="1350"/>
        <end position="1391"/>
    </location>
</feature>
<dbReference type="PROSITE" id="PS51259">
    <property type="entry name" value="MHD2"/>
    <property type="match status" value="1"/>
</dbReference>
<feature type="domain" description="MHD2" evidence="4">
    <location>
        <begin position="1227"/>
        <end position="1343"/>
    </location>
</feature>
<feature type="compositionally biased region" description="Polar residues" evidence="1">
    <location>
        <begin position="47"/>
        <end position="57"/>
    </location>
</feature>
<feature type="compositionally biased region" description="Polar residues" evidence="1">
    <location>
        <begin position="1350"/>
        <end position="1371"/>
    </location>
</feature>
<dbReference type="InterPro" id="IPR014772">
    <property type="entry name" value="Munc13_dom-2"/>
</dbReference>
<dbReference type="InterPro" id="IPR010439">
    <property type="entry name" value="MUN_dom"/>
</dbReference>
<accession>A0A9Q3GAW2</accession>
<feature type="region of interest" description="Disordered" evidence="1">
    <location>
        <begin position="1417"/>
        <end position="1463"/>
    </location>
</feature>
<dbReference type="SUPFAM" id="SSF49562">
    <property type="entry name" value="C2 domain (Calcium/lipid-binding domain, CaLB)"/>
    <property type="match status" value="1"/>
</dbReference>
<dbReference type="InterPro" id="IPR000008">
    <property type="entry name" value="C2_dom"/>
</dbReference>
<organism evidence="5 6">
    <name type="scientific">Austropuccinia psidii MF-1</name>
    <dbReference type="NCBI Taxonomy" id="1389203"/>
    <lineage>
        <taxon>Eukaryota</taxon>
        <taxon>Fungi</taxon>
        <taxon>Dikarya</taxon>
        <taxon>Basidiomycota</taxon>
        <taxon>Pucciniomycotina</taxon>
        <taxon>Pucciniomycetes</taxon>
        <taxon>Pucciniales</taxon>
        <taxon>Sphaerophragmiaceae</taxon>
        <taxon>Austropuccinia</taxon>
    </lineage>
</organism>
<feature type="domain" description="C2" evidence="2">
    <location>
        <begin position="962"/>
        <end position="1079"/>
    </location>
</feature>
<dbReference type="Pfam" id="PF00168">
    <property type="entry name" value="C2"/>
    <property type="match status" value="1"/>
</dbReference>
<dbReference type="InterPro" id="IPR052811">
    <property type="entry name" value="Glucose_resp_signaling"/>
</dbReference>
<feature type="compositionally biased region" description="Polar residues" evidence="1">
    <location>
        <begin position="366"/>
        <end position="379"/>
    </location>
</feature>
<gene>
    <name evidence="5" type="ORF">O181_000450</name>
</gene>
<evidence type="ECO:0008006" key="7">
    <source>
        <dbReference type="Google" id="ProtNLM"/>
    </source>
</evidence>
<dbReference type="InterPro" id="IPR014770">
    <property type="entry name" value="Munc13_1"/>
</dbReference>
<evidence type="ECO:0000259" key="2">
    <source>
        <dbReference type="PROSITE" id="PS50004"/>
    </source>
</evidence>
<sequence length="1463" mass="167130">MSHRSRLSTHSNQSFRSNQIKSSIEDLYHYSLRVAYLAHLISNRSQNHQDNLHSSNGHQSNPSNSHHKHSSHLSRPHLRHQAETWTNTIFSIADVFKDTNNGSKDGKSVKFPKELIKVLKLKIESVVKGNDKTHQDMLLRSTFGIFYGTYTQDYYLKQLKENRNIEALILLFVTTATGVLKKRLEGDEWKMHLNSQVGVFVTIIRDCLRSKEVKNVPQELSARLDSYASKLIPSSPSINPSIDHRKSLNIQSTSSNVSTSIDTTSMSPWSSSHFIHDMPIVKTVGLLFNISDSQLQKDLNLIRKSCTEKGGFDDFKLCIANIAQQCPFPGCRADFDSEEAYHDWRTKELANLQQAMLHMIQTNPELVQSRSHSNSTSNDDFVLVSNKDSSPASNFNRHHSSRVDSSSGISHGSGGFGSQRNSLRPESISVSPNLSKFDLSLHDTLKEIDDLQEDFNEDHQDKNNQISPSIDQDLVTHQFTYIPPNPIKTYASLMEQCLDFDLESMKNLAEDEEVSLKILSQNHLELLEQCALRWRLMLPFQVSVFFNAICQRFEEEEIPIIDCVSEALYDVFKVLEEIKFEMWAHRDKMMMKQTMSRLFDTLLRRIYEAIQLVIESKPPEDIPNALSCLISIHDSEPFKLVTDLDQRFKEFEEAVTELYDNLYSLKRDGLLSSERPNNVVLFLELIAWINSCSNRINKKFKQPLLDSIDLVSIYLSRLCAHLVQDLDSLKAMLLPPPPIIPGKDGTVNVGLVNQKAESNYNDADVLALYHALTEIKKKHDMCNSNAPLVMPVDEWFLPYVQNWLDAAETKTSEWVQSAIKADKFAPEGNDCHSTSISDLMDSCRSAVDFIQKLKWPNEYHNAKFMTRLSKIISKSIEQYSQTIEEAFVQEMFPKAINDADREANRSAIWTRARLAVQGDKKPESFQFQEASCVKLNNVESARVLLDKMYTMIDVDNVARIIHEWEPELTQTDVRPSSSYLFTVKVVTAEGLVGPDGSVNKIDPFLTLSDQKGNRIAKTRTLYETTSPNWNETFDISVKGSLWVAATIYKRNLMEKHDLLGRAFLHLNPQEFNDFLAHDLLLDLDTRGRVLVRVSMEGEKDDVQFHFGRAFRSLKRAETDMIRMIVDKISPVIRYYISHATLRKLIPSPGFIKSIDMSKMSTKIDIDISKVTSYGAGLWRSVANSTREPEIPLPKEELMAANAANSQSDQSTPSRSKGPKDLTDSDIENAIADLFEYFDQCMSVLRHSLSEKAGQLVMNKIWKEILSIIDSLLLPPLSDQPSDMRPLSGKEVDVVLKWLKFLTNFFHADGEGVPIEDLHNQKYKEIWSIGFFYDRHTDDLMEECVRAMQQQLRRGTTKSVSRNKSVYQQRNLGTIRKRKADKKQDQEPTSTEMIMRILRLRPGTTEFLQQQIATMASFNAAQQQQTRKKSTHHLSSHHKHYDHDHSKSNSSRKPLGSKSNRLKS</sequence>
<evidence type="ECO:0000313" key="5">
    <source>
        <dbReference type="EMBL" id="MBW0460735.1"/>
    </source>
</evidence>
<evidence type="ECO:0000259" key="4">
    <source>
        <dbReference type="PROSITE" id="PS51259"/>
    </source>
</evidence>
<dbReference type="PANTHER" id="PTHR47263:SF1">
    <property type="entry name" value="C2 DOMAIN PROTEIN (AFU_ORTHOLOGUE AFUA_7G02350)"/>
    <property type="match status" value="1"/>
</dbReference>
<feature type="compositionally biased region" description="Basic residues" evidence="1">
    <location>
        <begin position="65"/>
        <end position="78"/>
    </location>
</feature>
<dbReference type="Gene3D" id="1.10.357.50">
    <property type="match status" value="1"/>
</dbReference>
<dbReference type="EMBL" id="AVOT02000052">
    <property type="protein sequence ID" value="MBW0460735.1"/>
    <property type="molecule type" value="Genomic_DNA"/>
</dbReference>
<feature type="compositionally biased region" description="Polar residues" evidence="1">
    <location>
        <begin position="386"/>
        <end position="395"/>
    </location>
</feature>
<name>A0A9Q3GAW2_9BASI</name>
<keyword evidence="6" id="KW-1185">Reference proteome</keyword>
<dbReference type="OrthoDB" id="2015333at2759"/>